<gene>
    <name evidence="1" type="ORF">HG15A2_08070</name>
</gene>
<dbReference type="AlphaFoldDB" id="A0A517MRP4"/>
<reference evidence="1 2" key="1">
    <citation type="submission" date="2019-02" db="EMBL/GenBank/DDBJ databases">
        <title>Deep-cultivation of Planctomycetes and their phenomic and genomic characterization uncovers novel biology.</title>
        <authorList>
            <person name="Wiegand S."/>
            <person name="Jogler M."/>
            <person name="Boedeker C."/>
            <person name="Pinto D."/>
            <person name="Vollmers J."/>
            <person name="Rivas-Marin E."/>
            <person name="Kohn T."/>
            <person name="Peeters S.H."/>
            <person name="Heuer A."/>
            <person name="Rast P."/>
            <person name="Oberbeckmann S."/>
            <person name="Bunk B."/>
            <person name="Jeske O."/>
            <person name="Meyerdierks A."/>
            <person name="Storesund J.E."/>
            <person name="Kallscheuer N."/>
            <person name="Luecker S."/>
            <person name="Lage O.M."/>
            <person name="Pohl T."/>
            <person name="Merkel B.J."/>
            <person name="Hornburger P."/>
            <person name="Mueller R.-W."/>
            <person name="Bruemmer F."/>
            <person name="Labrenz M."/>
            <person name="Spormann A.M."/>
            <person name="Op den Camp H."/>
            <person name="Overmann J."/>
            <person name="Amann R."/>
            <person name="Jetten M.S.M."/>
            <person name="Mascher T."/>
            <person name="Medema M.H."/>
            <person name="Devos D.P."/>
            <person name="Kaster A.-K."/>
            <person name="Ovreas L."/>
            <person name="Rohde M."/>
            <person name="Galperin M.Y."/>
            <person name="Jogler C."/>
        </authorList>
    </citation>
    <scope>NUCLEOTIDE SEQUENCE [LARGE SCALE GENOMIC DNA]</scope>
    <source>
        <strain evidence="1 2">HG15A2</strain>
    </source>
</reference>
<proteinExistence type="predicted"/>
<dbReference type="Proteomes" id="UP000319852">
    <property type="component" value="Chromosome"/>
</dbReference>
<accession>A0A517MRP4</accession>
<dbReference type="KEGG" id="amob:HG15A2_08070"/>
<dbReference type="EMBL" id="CP036263">
    <property type="protein sequence ID" value="QDS97544.1"/>
    <property type="molecule type" value="Genomic_DNA"/>
</dbReference>
<protein>
    <submittedName>
        <fullName evidence="1">Uncharacterized protein</fullName>
    </submittedName>
</protein>
<organism evidence="1 2">
    <name type="scientific">Adhaeretor mobilis</name>
    <dbReference type="NCBI Taxonomy" id="1930276"/>
    <lineage>
        <taxon>Bacteria</taxon>
        <taxon>Pseudomonadati</taxon>
        <taxon>Planctomycetota</taxon>
        <taxon>Planctomycetia</taxon>
        <taxon>Pirellulales</taxon>
        <taxon>Lacipirellulaceae</taxon>
        <taxon>Adhaeretor</taxon>
    </lineage>
</organism>
<sequence>MPSHPPPNYNYTAWTEPVLNLIVAEKLRDIVNSCRVGIHFPRVIPTYRAGAWTTVTQADARRMLCVGRMQHLSAKQQDEHARVGPIEQDACPNAEFNAGRMVLKQYTVCLA</sequence>
<keyword evidence="2" id="KW-1185">Reference proteome</keyword>
<evidence type="ECO:0000313" key="1">
    <source>
        <dbReference type="EMBL" id="QDS97544.1"/>
    </source>
</evidence>
<name>A0A517MRP4_9BACT</name>
<evidence type="ECO:0000313" key="2">
    <source>
        <dbReference type="Proteomes" id="UP000319852"/>
    </source>
</evidence>